<organism evidence="2 3">
    <name type="scientific">Chryseobacterium piperi</name>
    <dbReference type="NCBI Taxonomy" id="558152"/>
    <lineage>
        <taxon>Bacteria</taxon>
        <taxon>Pseudomonadati</taxon>
        <taxon>Bacteroidota</taxon>
        <taxon>Flavobacteriia</taxon>
        <taxon>Flavobacteriales</taxon>
        <taxon>Weeksellaceae</taxon>
        <taxon>Chryseobacterium group</taxon>
        <taxon>Chryseobacterium</taxon>
    </lineage>
</organism>
<gene>
    <name evidence="2" type="ORF">IQ37_10650</name>
</gene>
<evidence type="ECO:0000313" key="2">
    <source>
        <dbReference type="EMBL" id="KFF27510.1"/>
    </source>
</evidence>
<protein>
    <recommendedName>
        <fullName evidence="4">Glycosyltransferase RgtA/B/C/D-like domain-containing protein</fullName>
    </recommendedName>
</protein>
<name>A0A086BEZ6_9FLAO</name>
<dbReference type="KEGG" id="cpip:CJF12_12265"/>
<dbReference type="EMBL" id="JPRJ01000017">
    <property type="protein sequence ID" value="KFF27510.1"/>
    <property type="molecule type" value="Genomic_DNA"/>
</dbReference>
<dbReference type="AlphaFoldDB" id="A0A086BEZ6"/>
<feature type="transmembrane region" description="Helical" evidence="1">
    <location>
        <begin position="109"/>
        <end position="128"/>
    </location>
</feature>
<evidence type="ECO:0008006" key="4">
    <source>
        <dbReference type="Google" id="ProtNLM"/>
    </source>
</evidence>
<feature type="transmembrane region" description="Helical" evidence="1">
    <location>
        <begin position="75"/>
        <end position="97"/>
    </location>
</feature>
<dbReference type="eggNOG" id="ENOG502Z8FH">
    <property type="taxonomic scope" value="Bacteria"/>
</dbReference>
<accession>A0A086BEZ6</accession>
<reference evidence="2 3" key="1">
    <citation type="submission" date="2014-07" db="EMBL/GenBank/DDBJ databases">
        <title>Genome of Chryseobacterium piperi CTM.</title>
        <authorList>
            <person name="Pipes S.E."/>
            <person name="Stropko S.J."/>
            <person name="Newman J.D."/>
        </authorList>
    </citation>
    <scope>NUCLEOTIDE SEQUENCE [LARGE SCALE GENOMIC DNA]</scope>
    <source>
        <strain evidence="2 3">CTM</strain>
    </source>
</reference>
<evidence type="ECO:0000256" key="1">
    <source>
        <dbReference type="SAM" id="Phobius"/>
    </source>
</evidence>
<feature type="transmembrane region" description="Helical" evidence="1">
    <location>
        <begin position="20"/>
        <end position="39"/>
    </location>
</feature>
<sequence length="342" mass="40022">MFYFVILAFVLMLIKKWKDAIGVLVLGFIPILIFCYFNYQQDGYFFPNSVEVKGTKLSLDSNIFSQLKMILVDNFIFNISFYKIGFFPIILCAVFIYRDLKTKNFIEVVHDNFFLIVFSLLMICHSMFADLKGMFRYEAYILTGFSMVLIPKITRLIFDFNNYIRREKLISLLVAMNILLFFYKGFMAHTVLSDGGKNIYEQQIQSARFLHTYYNDSKVVANDIGAITYYTDIHLLDIAGLGSTEMIPFNENKKLFDQKFKDFLTQYGSEHNYEVAIVYENWLQGFAPETWRKAAILKINNRVTVAKEEVTIYAVNPAGLEELKRNIKRFNWNKNVQVSIIE</sequence>
<evidence type="ECO:0000313" key="3">
    <source>
        <dbReference type="Proteomes" id="UP000028709"/>
    </source>
</evidence>
<feature type="transmembrane region" description="Helical" evidence="1">
    <location>
        <begin position="140"/>
        <end position="158"/>
    </location>
</feature>
<keyword evidence="3" id="KW-1185">Reference proteome</keyword>
<dbReference type="STRING" id="558152.IQ37_10650"/>
<keyword evidence="1" id="KW-1133">Transmembrane helix</keyword>
<proteinExistence type="predicted"/>
<dbReference type="Proteomes" id="UP000028709">
    <property type="component" value="Unassembled WGS sequence"/>
</dbReference>
<feature type="transmembrane region" description="Helical" evidence="1">
    <location>
        <begin position="170"/>
        <end position="192"/>
    </location>
</feature>
<keyword evidence="1" id="KW-0812">Transmembrane</keyword>
<keyword evidence="1" id="KW-0472">Membrane</keyword>
<comment type="caution">
    <text evidence="2">The sequence shown here is derived from an EMBL/GenBank/DDBJ whole genome shotgun (WGS) entry which is preliminary data.</text>
</comment>